<protein>
    <submittedName>
        <fullName evidence="1">Uncharacterized protein</fullName>
    </submittedName>
</protein>
<sequence>MTTLQSSQNYSSQLKVLPKSSAQPYNSGVTSQYEYESLVQSQLSPQLTQGIRTDHDQGKLNLQDLYLKDFQVNRRKRLELDNKNAQSMLKEMILTRSQSQQTLFRKHQGVYDRKIPGLKQFIAKEYSSQSKAKPSTLDDYGLNGSSLGMFNSASTSKLDTQHQTNHKPKIKKQPKQLETVYDEWNMRCKLIQKLSDIQQQQKYFYGKLEDHYEAEEELKTKKYFNHKVRDKLEGQYNDLPVSLVALQYNRQFIMDQMINRKGYFSSNPKEKILADKPSRLLLDPKFMSQRIKDKDGQQLNQQDMDKEQIATQKERNFLRILRRESVNKFKNEFLEGELKQIKTKQAKRMQSRSQFDNAASLYRFLPKDKRKKVKSHIKIVIDPKERKKEMEQCLEQCINGTEESEAQEDIIDRIMNNNQYSNFVTNQTSKMAATSAQNSSNKKKL</sequence>
<reference evidence="1 2" key="1">
    <citation type="submission" date="2014-06" db="EMBL/GenBank/DDBJ databases">
        <authorList>
            <person name="Swart Estienne"/>
        </authorList>
    </citation>
    <scope>NUCLEOTIDE SEQUENCE [LARGE SCALE GENOMIC DNA]</scope>
    <source>
        <strain evidence="1 2">130c</strain>
    </source>
</reference>
<evidence type="ECO:0000313" key="1">
    <source>
        <dbReference type="EMBL" id="CDW79611.1"/>
    </source>
</evidence>
<dbReference type="EMBL" id="CCKQ01008167">
    <property type="protein sequence ID" value="CDW79611.1"/>
    <property type="molecule type" value="Genomic_DNA"/>
</dbReference>
<dbReference type="InParanoid" id="A0A078ACM3"/>
<name>A0A078ACM3_STYLE</name>
<evidence type="ECO:0000313" key="2">
    <source>
        <dbReference type="Proteomes" id="UP000039865"/>
    </source>
</evidence>
<dbReference type="AlphaFoldDB" id="A0A078ACM3"/>
<gene>
    <name evidence="1" type="primary">Contig9302.g9940</name>
    <name evidence="1" type="ORF">STYLEM_8601</name>
</gene>
<organism evidence="1 2">
    <name type="scientific">Stylonychia lemnae</name>
    <name type="common">Ciliate</name>
    <dbReference type="NCBI Taxonomy" id="5949"/>
    <lineage>
        <taxon>Eukaryota</taxon>
        <taxon>Sar</taxon>
        <taxon>Alveolata</taxon>
        <taxon>Ciliophora</taxon>
        <taxon>Intramacronucleata</taxon>
        <taxon>Spirotrichea</taxon>
        <taxon>Stichotrichia</taxon>
        <taxon>Sporadotrichida</taxon>
        <taxon>Oxytrichidae</taxon>
        <taxon>Stylonychinae</taxon>
        <taxon>Stylonychia</taxon>
    </lineage>
</organism>
<accession>A0A078ACM3</accession>
<proteinExistence type="predicted"/>
<keyword evidence="2" id="KW-1185">Reference proteome</keyword>
<dbReference type="Proteomes" id="UP000039865">
    <property type="component" value="Unassembled WGS sequence"/>
</dbReference>